<name>A0A1M5A7W0_9SPHI</name>
<organism evidence="1 2">
    <name type="scientific">Pedobacter caeni</name>
    <dbReference type="NCBI Taxonomy" id="288992"/>
    <lineage>
        <taxon>Bacteria</taxon>
        <taxon>Pseudomonadati</taxon>
        <taxon>Bacteroidota</taxon>
        <taxon>Sphingobacteriia</taxon>
        <taxon>Sphingobacteriales</taxon>
        <taxon>Sphingobacteriaceae</taxon>
        <taxon>Pedobacter</taxon>
    </lineage>
</organism>
<evidence type="ECO:0000313" key="2">
    <source>
        <dbReference type="Proteomes" id="UP000184287"/>
    </source>
</evidence>
<proteinExistence type="predicted"/>
<gene>
    <name evidence="1" type="ORF">SAMN04488522_102628</name>
</gene>
<dbReference type="STRING" id="288992.SAMN04488522_102628"/>
<reference evidence="2" key="1">
    <citation type="submission" date="2016-11" db="EMBL/GenBank/DDBJ databases">
        <authorList>
            <person name="Varghese N."/>
            <person name="Submissions S."/>
        </authorList>
    </citation>
    <scope>NUCLEOTIDE SEQUENCE [LARGE SCALE GENOMIC DNA]</scope>
    <source>
        <strain evidence="2">DSM 16990</strain>
    </source>
</reference>
<dbReference type="EMBL" id="FQUQ01000002">
    <property type="protein sequence ID" value="SHF26380.1"/>
    <property type="molecule type" value="Genomic_DNA"/>
</dbReference>
<accession>A0A1M5A7W0</accession>
<dbReference type="Proteomes" id="UP000184287">
    <property type="component" value="Unassembled WGS sequence"/>
</dbReference>
<evidence type="ECO:0000313" key="1">
    <source>
        <dbReference type="EMBL" id="SHF26380.1"/>
    </source>
</evidence>
<dbReference type="RefSeq" id="WP_073230649.1">
    <property type="nucleotide sequence ID" value="NZ_FQUQ01000002.1"/>
</dbReference>
<keyword evidence="2" id="KW-1185">Reference proteome</keyword>
<dbReference type="OrthoDB" id="3578967at2"/>
<dbReference type="AlphaFoldDB" id="A0A1M5A7W0"/>
<protein>
    <submittedName>
        <fullName evidence="1">Uncharacterized protein</fullName>
    </submittedName>
</protein>
<sequence length="204" mass="24444">MDWFKKGTFIAYTEQLKKAFPAFLHHDLEHVLDILPLGVNKIQLHTAEVCTIDDLFHTSTLVVCHKQELLTIPYRIYFNEPVRGKEAELSPAQTAILNCIYLRHHDGYVRQRRMKQLLDYPEDWIIPFTFQLLGDYVLEILQVLDQHANDKNIPQYKNFVLENQLNYQQTESRMVSYWNEYYRRSRFTELKNYPGRKIFDRIMG</sequence>